<protein>
    <recommendedName>
        <fullName evidence="3">HNH endonuclease</fullName>
    </recommendedName>
</protein>
<dbReference type="Proteomes" id="UP000545490">
    <property type="component" value="Unassembled WGS sequence"/>
</dbReference>
<proteinExistence type="predicted"/>
<evidence type="ECO:0008006" key="3">
    <source>
        <dbReference type="Google" id="ProtNLM"/>
    </source>
</evidence>
<reference evidence="1 2" key="1">
    <citation type="submission" date="2020-08" db="EMBL/GenBank/DDBJ databases">
        <title>Genomic Encyclopedia of Type Strains, Phase IV (KMG-IV): sequencing the most valuable type-strain genomes for metagenomic binning, comparative biology and taxonomic classification.</title>
        <authorList>
            <person name="Goeker M."/>
        </authorList>
    </citation>
    <scope>NUCLEOTIDE SEQUENCE [LARGE SCALE GENOMIC DNA]</scope>
    <source>
        <strain evidence="1 2">DSM 19331</strain>
    </source>
</reference>
<organism evidence="1 2">
    <name type="scientific">Rhizobium fabae</name>
    <dbReference type="NCBI Taxonomy" id="573179"/>
    <lineage>
        <taxon>Bacteria</taxon>
        <taxon>Pseudomonadati</taxon>
        <taxon>Pseudomonadota</taxon>
        <taxon>Alphaproteobacteria</taxon>
        <taxon>Hyphomicrobiales</taxon>
        <taxon>Rhizobiaceae</taxon>
        <taxon>Rhizobium/Agrobacterium group</taxon>
        <taxon>Rhizobium</taxon>
    </lineage>
</organism>
<sequence>MPKQCIICDKVAGSREHIFPAALGGRRTNKQIYCGPHNNGFGPLASIIAQQLKPINALLAVRPDRADKAEPFVYETETGEQLRLFAGSVQRTDGASSQNGAMRIQLALGGPEGLRAIAYIALTFFAHYFQDFARLSQLALVKDFVLGAEPNNYVWWESAEATEKLPANPFNFGHTIQLITNGETQEAAAVVSLFQALTFGVALGTLVDMPSRTVTVFIDPHADHPPDDIYVETAEEVAAILRKPEPLQAHLHQTIFGGQGQVALSSLFQKIERWKFDRDMEPIKHRIAAVSLDHGKLTAEVEQIVGEEAGRVLRLARYVVDDLSAREGDKAHMKPVIALLEAQIAEDKSRQSGLSVLAEGAIGLAAIELVLALVEELKTTPVDLDLLWKYFSSGHGAWVVGRALFRPLSEALKLQIP</sequence>
<dbReference type="RefSeq" id="WP_097600977.1">
    <property type="nucleotide sequence ID" value="NZ_JACIDG010000016.1"/>
</dbReference>
<dbReference type="AlphaFoldDB" id="A0A7W6BD51"/>
<dbReference type="EMBL" id="JACIDG010000016">
    <property type="protein sequence ID" value="MBB3917979.1"/>
    <property type="molecule type" value="Genomic_DNA"/>
</dbReference>
<evidence type="ECO:0000313" key="2">
    <source>
        <dbReference type="Proteomes" id="UP000545490"/>
    </source>
</evidence>
<accession>A0A7W6BD51</accession>
<comment type="caution">
    <text evidence="1">The sequence shown here is derived from an EMBL/GenBank/DDBJ whole genome shotgun (WGS) entry which is preliminary data.</text>
</comment>
<gene>
    <name evidence="1" type="ORF">GGQ65_005310</name>
</gene>
<name>A0A7W6BD51_9HYPH</name>
<evidence type="ECO:0000313" key="1">
    <source>
        <dbReference type="EMBL" id="MBB3917979.1"/>
    </source>
</evidence>